<evidence type="ECO:0000313" key="2">
    <source>
        <dbReference type="Proteomes" id="UP001165427"/>
    </source>
</evidence>
<gene>
    <name evidence="1" type="ORF">MRX98_09410</name>
</gene>
<sequence>METIAVYWEPIIRTYGFQFREGLVWHALRLPLDRVDDWSRGLQGLADPAATFQLTWARLDPEASMTMSLVCEPVHWNRIRPIWIGNTACDGGGAAPETMVDLVWFHGPHFGDRYGIMDFTYQVLHRGQVPLLAAICSVASIYLVLPAGQGAATRMLLAGAFEIPTAVNGPRQGASPVQG</sequence>
<proteinExistence type="predicted"/>
<dbReference type="EMBL" id="JALJRB010000008">
    <property type="protein sequence ID" value="MCJ8500786.1"/>
    <property type="molecule type" value="Genomic_DNA"/>
</dbReference>
<dbReference type="AlphaFoldDB" id="A0AA41R4R8"/>
<protein>
    <submittedName>
        <fullName evidence="1">Uncharacterized protein</fullName>
    </submittedName>
</protein>
<accession>A0AA41R4R8</accession>
<dbReference type="Proteomes" id="UP001165427">
    <property type="component" value="Unassembled WGS sequence"/>
</dbReference>
<keyword evidence="2" id="KW-1185">Reference proteome</keyword>
<reference evidence="1" key="1">
    <citation type="submission" date="2022-04" db="EMBL/GenBank/DDBJ databases">
        <title>Desulfatitalea alkaliphila sp. nov., a novel anaerobic sulfate-reducing bacterium isolated from terrestrial mud volcano, Taman Peninsula, Russia.</title>
        <authorList>
            <person name="Khomyakova M.A."/>
            <person name="Merkel A.Y."/>
            <person name="Slobodkin A.I."/>
        </authorList>
    </citation>
    <scope>NUCLEOTIDE SEQUENCE</scope>
    <source>
        <strain evidence="1">M08but</strain>
    </source>
</reference>
<dbReference type="RefSeq" id="WP_246906247.1">
    <property type="nucleotide sequence ID" value="NZ_JALJRB010000008.1"/>
</dbReference>
<organism evidence="1 2">
    <name type="scientific">Desulfatitalea alkaliphila</name>
    <dbReference type="NCBI Taxonomy" id="2929485"/>
    <lineage>
        <taxon>Bacteria</taxon>
        <taxon>Pseudomonadati</taxon>
        <taxon>Thermodesulfobacteriota</taxon>
        <taxon>Desulfobacteria</taxon>
        <taxon>Desulfobacterales</taxon>
        <taxon>Desulfosarcinaceae</taxon>
        <taxon>Desulfatitalea</taxon>
    </lineage>
</organism>
<name>A0AA41R4R8_9BACT</name>
<evidence type="ECO:0000313" key="1">
    <source>
        <dbReference type="EMBL" id="MCJ8500786.1"/>
    </source>
</evidence>
<comment type="caution">
    <text evidence="1">The sequence shown here is derived from an EMBL/GenBank/DDBJ whole genome shotgun (WGS) entry which is preliminary data.</text>
</comment>